<name>A0A0C3GBL4_PILCF</name>
<evidence type="ECO:0000313" key="2">
    <source>
        <dbReference type="Proteomes" id="UP000054166"/>
    </source>
</evidence>
<sequence length="303" mass="34667">MFPNLKIIRLDFNFDGIPGPHNSDILEAATFCDRQDKLRVFQRAVMHGLTHGMCPPSLKELALLNLSAGVQGSYAASSFQKGIIGNITALSLSFTGDRVIGDLGSRENLSKIWGYVVPELFLRPAQCLTSLTLCIDQDNGYIPCLSVVELHFPHLAFLSLRHMLFCHPQQGSHDMEIFIIRHKMTLQSLVLDSCAMFVDKWAIASQRTWLDIWNRFEFELDKLRDLAVLWSVDADIPDKHKQFENTRYFILDHSVGFVHRGFRWAMAIIPPPTPPYRIPIPREEDDEPAFERLQRVLSYRNAT</sequence>
<organism evidence="1 2">
    <name type="scientific">Piloderma croceum (strain F 1598)</name>
    <dbReference type="NCBI Taxonomy" id="765440"/>
    <lineage>
        <taxon>Eukaryota</taxon>
        <taxon>Fungi</taxon>
        <taxon>Dikarya</taxon>
        <taxon>Basidiomycota</taxon>
        <taxon>Agaricomycotina</taxon>
        <taxon>Agaricomycetes</taxon>
        <taxon>Agaricomycetidae</taxon>
        <taxon>Atheliales</taxon>
        <taxon>Atheliaceae</taxon>
        <taxon>Piloderma</taxon>
    </lineage>
</organism>
<keyword evidence="2" id="KW-1185">Reference proteome</keyword>
<proteinExistence type="predicted"/>
<dbReference type="AlphaFoldDB" id="A0A0C3GBL4"/>
<dbReference type="Proteomes" id="UP000054166">
    <property type="component" value="Unassembled WGS sequence"/>
</dbReference>
<dbReference type="PANTHER" id="PTHR42057">
    <property type="entry name" value="F-BOX DOMAIN PROTEIN (AFU_ORTHOLOGUE AFUA_4G00200)"/>
    <property type="match status" value="1"/>
</dbReference>
<dbReference type="HOGENOM" id="CLU_1124899_0_0_1"/>
<reference evidence="1 2" key="1">
    <citation type="submission" date="2014-04" db="EMBL/GenBank/DDBJ databases">
        <authorList>
            <consortium name="DOE Joint Genome Institute"/>
            <person name="Kuo A."/>
            <person name="Tarkka M."/>
            <person name="Buscot F."/>
            <person name="Kohler A."/>
            <person name="Nagy L.G."/>
            <person name="Floudas D."/>
            <person name="Copeland A."/>
            <person name="Barry K.W."/>
            <person name="Cichocki N."/>
            <person name="Veneault-Fourrey C."/>
            <person name="LaButti K."/>
            <person name="Lindquist E.A."/>
            <person name="Lipzen A."/>
            <person name="Lundell T."/>
            <person name="Morin E."/>
            <person name="Murat C."/>
            <person name="Sun H."/>
            <person name="Tunlid A."/>
            <person name="Henrissat B."/>
            <person name="Grigoriev I.V."/>
            <person name="Hibbett D.S."/>
            <person name="Martin F."/>
            <person name="Nordberg H.P."/>
            <person name="Cantor M.N."/>
            <person name="Hua S.X."/>
        </authorList>
    </citation>
    <scope>NUCLEOTIDE SEQUENCE [LARGE SCALE GENOMIC DNA]</scope>
    <source>
        <strain evidence="1 2">F 1598</strain>
    </source>
</reference>
<dbReference type="OrthoDB" id="2858653at2759"/>
<dbReference type="InParanoid" id="A0A0C3GBL4"/>
<protein>
    <submittedName>
        <fullName evidence="1">Uncharacterized protein</fullName>
    </submittedName>
</protein>
<accession>A0A0C3GBL4</accession>
<reference evidence="2" key="2">
    <citation type="submission" date="2015-01" db="EMBL/GenBank/DDBJ databases">
        <title>Evolutionary Origins and Diversification of the Mycorrhizal Mutualists.</title>
        <authorList>
            <consortium name="DOE Joint Genome Institute"/>
            <consortium name="Mycorrhizal Genomics Consortium"/>
            <person name="Kohler A."/>
            <person name="Kuo A."/>
            <person name="Nagy L.G."/>
            <person name="Floudas D."/>
            <person name="Copeland A."/>
            <person name="Barry K.W."/>
            <person name="Cichocki N."/>
            <person name="Veneault-Fourrey C."/>
            <person name="LaButti K."/>
            <person name="Lindquist E.A."/>
            <person name="Lipzen A."/>
            <person name="Lundell T."/>
            <person name="Morin E."/>
            <person name="Murat C."/>
            <person name="Riley R."/>
            <person name="Ohm R."/>
            <person name="Sun H."/>
            <person name="Tunlid A."/>
            <person name="Henrissat B."/>
            <person name="Grigoriev I.V."/>
            <person name="Hibbett D.S."/>
            <person name="Martin F."/>
        </authorList>
    </citation>
    <scope>NUCLEOTIDE SEQUENCE [LARGE SCALE GENOMIC DNA]</scope>
    <source>
        <strain evidence="2">F 1598</strain>
    </source>
</reference>
<dbReference type="PANTHER" id="PTHR42057:SF2">
    <property type="entry name" value="F-BOX DOMAIN PROTEIN (AFU_ORTHOLOGUE AFUA_4G00200)-RELATED"/>
    <property type="match status" value="1"/>
</dbReference>
<gene>
    <name evidence="1" type="ORF">PILCRDRAFT_814710</name>
</gene>
<dbReference type="EMBL" id="KN832978">
    <property type="protein sequence ID" value="KIM88026.1"/>
    <property type="molecule type" value="Genomic_DNA"/>
</dbReference>
<evidence type="ECO:0000313" key="1">
    <source>
        <dbReference type="EMBL" id="KIM88026.1"/>
    </source>
</evidence>